<dbReference type="EMBL" id="MCFA01000191">
    <property type="protein sequence ID" value="ORX99898.1"/>
    <property type="molecule type" value="Genomic_DNA"/>
</dbReference>
<gene>
    <name evidence="2" type="ORF">BCR34DRAFT_122563</name>
</gene>
<accession>A0A1Y1YPJ4</accession>
<proteinExistence type="predicted"/>
<feature type="compositionally biased region" description="Acidic residues" evidence="1">
    <location>
        <begin position="143"/>
        <end position="152"/>
    </location>
</feature>
<comment type="caution">
    <text evidence="2">The sequence shown here is derived from an EMBL/GenBank/DDBJ whole genome shotgun (WGS) entry which is preliminary data.</text>
</comment>
<feature type="compositionally biased region" description="Low complexity" evidence="1">
    <location>
        <begin position="125"/>
        <end position="142"/>
    </location>
</feature>
<feature type="region of interest" description="Disordered" evidence="1">
    <location>
        <begin position="94"/>
        <end position="200"/>
    </location>
</feature>
<dbReference type="Proteomes" id="UP000193144">
    <property type="component" value="Unassembled WGS sequence"/>
</dbReference>
<evidence type="ECO:0000313" key="3">
    <source>
        <dbReference type="Proteomes" id="UP000193144"/>
    </source>
</evidence>
<feature type="region of interest" description="Disordered" evidence="1">
    <location>
        <begin position="234"/>
        <end position="260"/>
    </location>
</feature>
<dbReference type="OrthoDB" id="3641178at2759"/>
<feature type="compositionally biased region" description="Basic and acidic residues" evidence="1">
    <location>
        <begin position="249"/>
        <end position="260"/>
    </location>
</feature>
<keyword evidence="3" id="KW-1185">Reference proteome</keyword>
<sequence>MISETKYCDMKARIPEVKGLFQNRRYSQCATLCERLLHRSNGEIHPIHLAYLNFYLAMTHDTMARETSSRNRIPALDLAEKYYEAALAALSPARPQSLEDIQEAPSPTSSISEDEYSPKSRRPFDSMSINSGNSSSTTATSLLDEDSDCSDSEEPKISMADYSFPAPPSRHQSQKAARRRPEPISTAQSTHSRTPSKHEKQYSTVFSSFISMVESHLASVREFRDVPILPSNRFSGTRSRGSSLNTRPSSRDIMHDEAGMDKIRWERKSLGFRPRFDPQGVRQLCREALSEL</sequence>
<organism evidence="2 3">
    <name type="scientific">Clohesyomyces aquaticus</name>
    <dbReference type="NCBI Taxonomy" id="1231657"/>
    <lineage>
        <taxon>Eukaryota</taxon>
        <taxon>Fungi</taxon>
        <taxon>Dikarya</taxon>
        <taxon>Ascomycota</taxon>
        <taxon>Pezizomycotina</taxon>
        <taxon>Dothideomycetes</taxon>
        <taxon>Pleosporomycetidae</taxon>
        <taxon>Pleosporales</taxon>
        <taxon>Lindgomycetaceae</taxon>
        <taxon>Clohesyomyces</taxon>
    </lineage>
</organism>
<dbReference type="AlphaFoldDB" id="A0A1Y1YPJ4"/>
<evidence type="ECO:0000313" key="2">
    <source>
        <dbReference type="EMBL" id="ORX99898.1"/>
    </source>
</evidence>
<evidence type="ECO:0000256" key="1">
    <source>
        <dbReference type="SAM" id="MobiDB-lite"/>
    </source>
</evidence>
<protein>
    <submittedName>
        <fullName evidence="2">Uncharacterized protein</fullName>
    </submittedName>
</protein>
<name>A0A1Y1YPJ4_9PLEO</name>
<feature type="compositionally biased region" description="Polar residues" evidence="1">
    <location>
        <begin position="234"/>
        <end position="248"/>
    </location>
</feature>
<reference evidence="2 3" key="1">
    <citation type="submission" date="2016-07" db="EMBL/GenBank/DDBJ databases">
        <title>Pervasive Adenine N6-methylation of Active Genes in Fungi.</title>
        <authorList>
            <consortium name="DOE Joint Genome Institute"/>
            <person name="Mondo S.J."/>
            <person name="Dannebaum R.O."/>
            <person name="Kuo R.C."/>
            <person name="Labutti K."/>
            <person name="Haridas S."/>
            <person name="Kuo A."/>
            <person name="Salamov A."/>
            <person name="Ahrendt S.R."/>
            <person name="Lipzen A."/>
            <person name="Sullivan W."/>
            <person name="Andreopoulos W.B."/>
            <person name="Clum A."/>
            <person name="Lindquist E."/>
            <person name="Daum C."/>
            <person name="Ramamoorthy G.K."/>
            <person name="Gryganskyi A."/>
            <person name="Culley D."/>
            <person name="Magnuson J.K."/>
            <person name="James T.Y."/>
            <person name="O'Malley M.A."/>
            <person name="Stajich J.E."/>
            <person name="Spatafora J.W."/>
            <person name="Visel A."/>
            <person name="Grigoriev I.V."/>
        </authorList>
    </citation>
    <scope>NUCLEOTIDE SEQUENCE [LARGE SCALE GENOMIC DNA]</scope>
    <source>
        <strain evidence="2 3">CBS 115471</strain>
    </source>
</reference>